<dbReference type="InterPro" id="IPR010979">
    <property type="entry name" value="Ribosomal_uS13-like_H2TH"/>
</dbReference>
<comment type="subcellular location">
    <subcellularLocation>
        <location evidence="1">Cytoplasm</location>
    </subcellularLocation>
</comment>
<dbReference type="PANTHER" id="PTHR10871:SF3">
    <property type="entry name" value="SMALL RIBOSOMAL SUBUNIT PROTEIN US13"/>
    <property type="match status" value="1"/>
</dbReference>
<evidence type="ECO:0000256" key="3">
    <source>
        <dbReference type="ARBA" id="ARBA00022490"/>
    </source>
</evidence>
<evidence type="ECO:0000256" key="6">
    <source>
        <dbReference type="SAM" id="MobiDB-lite"/>
    </source>
</evidence>
<evidence type="ECO:0000313" key="7">
    <source>
        <dbReference type="EMBL" id="RJE26972.1"/>
    </source>
</evidence>
<dbReference type="GO" id="GO:0005829">
    <property type="term" value="C:cytosol"/>
    <property type="evidence" value="ECO:0007669"/>
    <property type="project" value="TreeGrafter"/>
</dbReference>
<reference evidence="8" key="1">
    <citation type="submission" date="2017-02" db="EMBL/GenBank/DDBJ databases">
        <authorList>
            <person name="Tafer H."/>
            <person name="Lopandic K."/>
        </authorList>
    </citation>
    <scope>NUCLEOTIDE SEQUENCE [LARGE SCALE GENOMIC DNA]</scope>
    <source>
        <strain evidence="8">CBS 366.77</strain>
    </source>
</reference>
<dbReference type="Gene3D" id="4.10.910.10">
    <property type="entry name" value="30s ribosomal protein s13, domain 2"/>
    <property type="match status" value="1"/>
</dbReference>
<accession>A0A3A2ZV03</accession>
<evidence type="ECO:0000256" key="1">
    <source>
        <dbReference type="ARBA" id="ARBA00004496"/>
    </source>
</evidence>
<dbReference type="PANTHER" id="PTHR10871">
    <property type="entry name" value="30S RIBOSOMAL PROTEIN S13/40S RIBOSOMAL PROTEIN S18"/>
    <property type="match status" value="1"/>
</dbReference>
<dbReference type="GO" id="GO:0015935">
    <property type="term" value="C:small ribosomal subunit"/>
    <property type="evidence" value="ECO:0007669"/>
    <property type="project" value="TreeGrafter"/>
</dbReference>
<dbReference type="GO" id="GO:0006412">
    <property type="term" value="P:translation"/>
    <property type="evidence" value="ECO:0007669"/>
    <property type="project" value="InterPro"/>
</dbReference>
<dbReference type="NCBIfam" id="NF003140">
    <property type="entry name" value="PRK04053.1"/>
    <property type="match status" value="1"/>
</dbReference>
<keyword evidence="5" id="KW-0687">Ribonucleoprotein</keyword>
<dbReference type="GO" id="GO:0003735">
    <property type="term" value="F:structural constituent of ribosome"/>
    <property type="evidence" value="ECO:0007669"/>
    <property type="project" value="InterPro"/>
</dbReference>
<dbReference type="Gene3D" id="1.10.8.50">
    <property type="match status" value="1"/>
</dbReference>
<gene>
    <name evidence="7" type="ORF">PHISCL_00673</name>
</gene>
<feature type="region of interest" description="Disordered" evidence="6">
    <location>
        <begin position="295"/>
        <end position="314"/>
    </location>
</feature>
<evidence type="ECO:0000256" key="5">
    <source>
        <dbReference type="ARBA" id="ARBA00023274"/>
    </source>
</evidence>
<dbReference type="EMBL" id="MVGC01000011">
    <property type="protein sequence ID" value="RJE26972.1"/>
    <property type="molecule type" value="Genomic_DNA"/>
</dbReference>
<dbReference type="InterPro" id="IPR001892">
    <property type="entry name" value="Ribosomal_uS13"/>
</dbReference>
<evidence type="ECO:0000313" key="8">
    <source>
        <dbReference type="Proteomes" id="UP000266188"/>
    </source>
</evidence>
<evidence type="ECO:0000256" key="2">
    <source>
        <dbReference type="ARBA" id="ARBA00008080"/>
    </source>
</evidence>
<dbReference type="AlphaFoldDB" id="A0A3A2ZV03"/>
<dbReference type="STRING" id="2070753.A0A3A2ZV03"/>
<dbReference type="PROSITE" id="PS00646">
    <property type="entry name" value="RIBOSOMAL_S13_1"/>
    <property type="match status" value="1"/>
</dbReference>
<name>A0A3A2ZV03_9EURO</name>
<protein>
    <submittedName>
        <fullName evidence="7">40S ribosomal protein S18</fullName>
    </submittedName>
</protein>
<dbReference type="InterPro" id="IPR027437">
    <property type="entry name" value="Rbsml_uS13_C"/>
</dbReference>
<dbReference type="SUPFAM" id="SSF46946">
    <property type="entry name" value="S13-like H2TH domain"/>
    <property type="match status" value="1"/>
</dbReference>
<evidence type="ECO:0000256" key="4">
    <source>
        <dbReference type="ARBA" id="ARBA00022980"/>
    </source>
</evidence>
<organism evidence="7 8">
    <name type="scientific">Aspergillus sclerotialis</name>
    <dbReference type="NCBI Taxonomy" id="2070753"/>
    <lineage>
        <taxon>Eukaryota</taxon>
        <taxon>Fungi</taxon>
        <taxon>Dikarya</taxon>
        <taxon>Ascomycota</taxon>
        <taxon>Pezizomycotina</taxon>
        <taxon>Eurotiomycetes</taxon>
        <taxon>Eurotiomycetidae</taxon>
        <taxon>Eurotiales</taxon>
        <taxon>Aspergillaceae</taxon>
        <taxon>Aspergillus</taxon>
        <taxon>Aspergillus subgen. Polypaecilum</taxon>
    </lineage>
</organism>
<dbReference type="InterPro" id="IPR018269">
    <property type="entry name" value="Ribosomal_uS13_CS"/>
</dbReference>
<keyword evidence="3" id="KW-0963">Cytoplasm</keyword>
<dbReference type="Pfam" id="PF00416">
    <property type="entry name" value="Ribosomal_S13"/>
    <property type="match status" value="1"/>
</dbReference>
<comment type="similarity">
    <text evidence="2">Belongs to the universal ribosomal protein uS13 family.</text>
</comment>
<comment type="caution">
    <text evidence="7">The sequence shown here is derived from an EMBL/GenBank/DDBJ whole genome shotgun (WGS) entry which is preliminary data.</text>
</comment>
<dbReference type="HAMAP" id="MF_01315">
    <property type="entry name" value="Ribosomal_uS13"/>
    <property type="match status" value="1"/>
</dbReference>
<dbReference type="Proteomes" id="UP000266188">
    <property type="component" value="Unassembled WGS sequence"/>
</dbReference>
<proteinExistence type="inferred from homology"/>
<dbReference type="GO" id="GO:0003723">
    <property type="term" value="F:RNA binding"/>
    <property type="evidence" value="ECO:0007669"/>
    <property type="project" value="InterPro"/>
</dbReference>
<keyword evidence="4 7" id="KW-0689">Ribosomal protein</keyword>
<keyword evidence="8" id="KW-1185">Reference proteome</keyword>
<dbReference type="FunFam" id="1.10.8.50:FF:000002">
    <property type="entry name" value="40S ribosomal protein S18"/>
    <property type="match status" value="1"/>
</dbReference>
<dbReference type="PROSITE" id="PS50159">
    <property type="entry name" value="RIBOSOMAL_S13_2"/>
    <property type="match status" value="1"/>
</dbReference>
<sequence length="314" mass="35791">MQHEDFPKIYNYEAEKDWGFMIPEGEIGADEDEFNSGDFLQLLAMMVSNGFKYGKNHWGGSRFDCRKGKAPEEVLGLLKVEVPHHRVFIGGHFPFEAVEEMLALLSEPSSTNPILVSAILPIPQRSKVWQQQLDLDLSLFFPSPLLSTTPREPVAPSPIMSLVSGEKTNFQYILRLLNTNVDGKQKIMIALTEIKGVGRRYSNLVCKKADVDLNKRAGELTTEELERVVTILQNPLQYKIPTWFLNRQRDINDGKDHQVVSNGLDSKTREDLERLKKIRSHRGLRHYWGLRVRGQHSKTTGRRGRTVGVSKRKG</sequence>
<dbReference type="OrthoDB" id="1702480at2759"/>
<dbReference type="FunFam" id="4.10.910.10:FF:000002">
    <property type="entry name" value="40S ribosomal protein S18"/>
    <property type="match status" value="1"/>
</dbReference>